<evidence type="ECO:0000313" key="4">
    <source>
        <dbReference type="Proteomes" id="UP000244201"/>
    </source>
</evidence>
<dbReference type="KEGG" id="slk:SLUN_05375"/>
<dbReference type="EMBL" id="CP026304">
    <property type="protein sequence ID" value="AVZ71705.1"/>
    <property type="molecule type" value="Genomic_DNA"/>
</dbReference>
<evidence type="ECO:0008006" key="5">
    <source>
        <dbReference type="Google" id="ProtNLM"/>
    </source>
</evidence>
<accession>A0A2R4SXU6</accession>
<evidence type="ECO:0000256" key="2">
    <source>
        <dbReference type="SAM" id="SignalP"/>
    </source>
</evidence>
<feature type="compositionally biased region" description="Low complexity" evidence="1">
    <location>
        <begin position="50"/>
        <end position="60"/>
    </location>
</feature>
<proteinExistence type="predicted"/>
<reference evidence="3 4" key="1">
    <citation type="submission" date="2018-01" db="EMBL/GenBank/DDBJ databases">
        <title>Complete genome sequence of Streptomyces lunaelactis MM109T, a Ferroverdin A producer isolated from cave moonmilk deposits.</title>
        <authorList>
            <person name="Naome A."/>
            <person name="Martinet L."/>
            <person name="Maciejewska M."/>
            <person name="Anderssen S."/>
            <person name="Adam D."/>
            <person name="Tenconi E."/>
            <person name="Deflandre B."/>
            <person name="Arguelles-Arias A."/>
            <person name="Calusinska M."/>
            <person name="Copieters W."/>
            <person name="Karim L."/>
            <person name="Hanikenne M."/>
            <person name="Baurain D."/>
            <person name="van Wezel G."/>
            <person name="Smargiasso N."/>
            <person name="de Pauw E."/>
            <person name="Delfosse P."/>
            <person name="Rigali S."/>
        </authorList>
    </citation>
    <scope>NUCLEOTIDE SEQUENCE [LARGE SCALE GENOMIC DNA]</scope>
    <source>
        <strain evidence="3 4">MM109</strain>
    </source>
</reference>
<feature type="region of interest" description="Disordered" evidence="1">
    <location>
        <begin position="38"/>
        <end position="60"/>
    </location>
</feature>
<evidence type="ECO:0000256" key="1">
    <source>
        <dbReference type="SAM" id="MobiDB-lite"/>
    </source>
</evidence>
<gene>
    <name evidence="3" type="ORF">SLUN_05375</name>
</gene>
<keyword evidence="4" id="KW-1185">Reference proteome</keyword>
<evidence type="ECO:0000313" key="3">
    <source>
        <dbReference type="EMBL" id="AVZ71705.1"/>
    </source>
</evidence>
<protein>
    <recommendedName>
        <fullName evidence="5">SPW_0924 family protein</fullName>
    </recommendedName>
</protein>
<dbReference type="AlphaFoldDB" id="A0A2R4SXU6"/>
<feature type="chain" id="PRO_5038399233" description="SPW_0924 family protein" evidence="2">
    <location>
        <begin position="19"/>
        <end position="60"/>
    </location>
</feature>
<feature type="signal peptide" evidence="2">
    <location>
        <begin position="1"/>
        <end position="18"/>
    </location>
</feature>
<name>A0A2R4SXU6_9ACTN</name>
<dbReference type="RefSeq" id="WP_108147395.1">
    <property type="nucleotide sequence ID" value="NZ_CP026304.1"/>
</dbReference>
<dbReference type="OrthoDB" id="4304107at2"/>
<keyword evidence="2" id="KW-0732">Signal</keyword>
<sequence length="60" mass="5933">MPRLLVAFLTCVASAVLATGAAFGIVAALNVTPEQQNVPLVTFPDPPANGPSSAPSPSAS</sequence>
<dbReference type="GeneID" id="55654694"/>
<organism evidence="3 4">
    <name type="scientific">Streptomyces lunaelactis</name>
    <dbReference type="NCBI Taxonomy" id="1535768"/>
    <lineage>
        <taxon>Bacteria</taxon>
        <taxon>Bacillati</taxon>
        <taxon>Actinomycetota</taxon>
        <taxon>Actinomycetes</taxon>
        <taxon>Kitasatosporales</taxon>
        <taxon>Streptomycetaceae</taxon>
        <taxon>Streptomyces</taxon>
    </lineage>
</organism>
<dbReference type="Proteomes" id="UP000244201">
    <property type="component" value="Chromosome"/>
</dbReference>